<reference evidence="1 2" key="1">
    <citation type="submission" date="2020-04" db="EMBL/GenBank/DDBJ databases">
        <title>Whole genome sequencing of clinical and environmental type strains of Ochrobactrum.</title>
        <authorList>
            <person name="Dharne M."/>
        </authorList>
    </citation>
    <scope>NUCLEOTIDE SEQUENCE [LARGE SCALE GENOMIC DNA]</scope>
    <source>
        <strain evidence="1 2">DSM 13340</strain>
    </source>
</reference>
<name>A0A7X6FSU6_9HYPH</name>
<dbReference type="Proteomes" id="UP000558475">
    <property type="component" value="Unassembled WGS sequence"/>
</dbReference>
<evidence type="ECO:0000313" key="1">
    <source>
        <dbReference type="EMBL" id="NKW11332.1"/>
    </source>
</evidence>
<dbReference type="InterPro" id="IPR022243">
    <property type="entry name" value="DUF3768"/>
</dbReference>
<accession>A0A7X6FSU6</accession>
<proteinExistence type="predicted"/>
<organism evidence="1 2">
    <name type="scientific">Brucella tritici</name>
    <dbReference type="NCBI Taxonomy" id="94626"/>
    <lineage>
        <taxon>Bacteria</taxon>
        <taxon>Pseudomonadati</taxon>
        <taxon>Pseudomonadota</taxon>
        <taxon>Alphaproteobacteria</taxon>
        <taxon>Hyphomicrobiales</taxon>
        <taxon>Brucellaceae</taxon>
        <taxon>Brucella/Ochrobactrum group</taxon>
        <taxon>Brucella</taxon>
    </lineage>
</organism>
<gene>
    <name evidence="1" type="ORF">HGG76_27425</name>
</gene>
<protein>
    <submittedName>
        <fullName evidence="1">DUF3768 domain-containing protein</fullName>
    </submittedName>
</protein>
<comment type="caution">
    <text evidence="1">The sequence shown here is derived from an EMBL/GenBank/DDBJ whole genome shotgun (WGS) entry which is preliminary data.</text>
</comment>
<dbReference type="Pfam" id="PF12599">
    <property type="entry name" value="DUF3768"/>
    <property type="match status" value="1"/>
</dbReference>
<dbReference type="AlphaFoldDB" id="A0A7X6FSU6"/>
<evidence type="ECO:0000313" key="2">
    <source>
        <dbReference type="Proteomes" id="UP000558475"/>
    </source>
</evidence>
<sequence length="26" mass="3034">MEFGSEAPEDPEQTTRVLTIMFARDY</sequence>
<dbReference type="EMBL" id="JAAXZB010000005">
    <property type="protein sequence ID" value="NKW11332.1"/>
    <property type="molecule type" value="Genomic_DNA"/>
</dbReference>